<gene>
    <name evidence="1" type="ORF">M9458_034251</name>
</gene>
<keyword evidence="2" id="KW-1185">Reference proteome</keyword>
<protein>
    <submittedName>
        <fullName evidence="1">Uncharacterized protein</fullName>
    </submittedName>
</protein>
<evidence type="ECO:0000313" key="1">
    <source>
        <dbReference type="EMBL" id="KAL0169655.1"/>
    </source>
</evidence>
<evidence type="ECO:0000313" key="2">
    <source>
        <dbReference type="Proteomes" id="UP001529510"/>
    </source>
</evidence>
<feature type="non-terminal residue" evidence="1">
    <location>
        <position position="53"/>
    </location>
</feature>
<organism evidence="1 2">
    <name type="scientific">Cirrhinus mrigala</name>
    <name type="common">Mrigala</name>
    <dbReference type="NCBI Taxonomy" id="683832"/>
    <lineage>
        <taxon>Eukaryota</taxon>
        <taxon>Metazoa</taxon>
        <taxon>Chordata</taxon>
        <taxon>Craniata</taxon>
        <taxon>Vertebrata</taxon>
        <taxon>Euteleostomi</taxon>
        <taxon>Actinopterygii</taxon>
        <taxon>Neopterygii</taxon>
        <taxon>Teleostei</taxon>
        <taxon>Ostariophysi</taxon>
        <taxon>Cypriniformes</taxon>
        <taxon>Cyprinidae</taxon>
        <taxon>Labeoninae</taxon>
        <taxon>Labeonini</taxon>
        <taxon>Cirrhinus</taxon>
    </lineage>
</organism>
<feature type="non-terminal residue" evidence="1">
    <location>
        <position position="1"/>
    </location>
</feature>
<sequence length="53" mass="6196">ASDDTHIMFSNTIRNNETDIITRSYINITFGCRYPINYMVQQQNGENLIRVDV</sequence>
<proteinExistence type="predicted"/>
<dbReference type="Proteomes" id="UP001529510">
    <property type="component" value="Unassembled WGS sequence"/>
</dbReference>
<comment type="caution">
    <text evidence="1">The sequence shown here is derived from an EMBL/GenBank/DDBJ whole genome shotgun (WGS) entry which is preliminary data.</text>
</comment>
<name>A0ABD0P6X2_CIRMR</name>
<dbReference type="AlphaFoldDB" id="A0ABD0P6X2"/>
<accession>A0ABD0P6X2</accession>
<reference evidence="1 2" key="1">
    <citation type="submission" date="2024-05" db="EMBL/GenBank/DDBJ databases">
        <title>Genome sequencing and assembly of Indian major carp, Cirrhinus mrigala (Hamilton, 1822).</title>
        <authorList>
            <person name="Mohindra V."/>
            <person name="Chowdhury L.M."/>
            <person name="Lal K."/>
            <person name="Jena J.K."/>
        </authorList>
    </citation>
    <scope>NUCLEOTIDE SEQUENCE [LARGE SCALE GENOMIC DNA]</scope>
    <source>
        <strain evidence="1">CM1030</strain>
        <tissue evidence="1">Blood</tissue>
    </source>
</reference>
<dbReference type="EMBL" id="JAMKFB020000017">
    <property type="protein sequence ID" value="KAL0169655.1"/>
    <property type="molecule type" value="Genomic_DNA"/>
</dbReference>